<dbReference type="Proteomes" id="UP001497623">
    <property type="component" value="Unassembled WGS sequence"/>
</dbReference>
<dbReference type="InterPro" id="IPR003767">
    <property type="entry name" value="Malate/L-lactate_DH-like"/>
</dbReference>
<dbReference type="InterPro" id="IPR043144">
    <property type="entry name" value="Mal/L-sulf/L-lact_DH-like_ah"/>
</dbReference>
<comment type="similarity">
    <text evidence="1">Belongs to the LDH2/MDH2 oxidoreductase family.</text>
</comment>
<dbReference type="EMBL" id="CAXKWB010001854">
    <property type="protein sequence ID" value="CAL4065663.1"/>
    <property type="molecule type" value="Genomic_DNA"/>
</dbReference>
<dbReference type="Gene3D" id="1.10.1530.10">
    <property type="match status" value="1"/>
</dbReference>
<protein>
    <recommendedName>
        <fullName evidence="5">Malate dehydrogenase</fullName>
    </recommendedName>
</protein>
<reference evidence="3 4" key="1">
    <citation type="submission" date="2024-05" db="EMBL/GenBank/DDBJ databases">
        <authorList>
            <person name="Wallberg A."/>
        </authorList>
    </citation>
    <scope>NUCLEOTIDE SEQUENCE [LARGE SCALE GENOMIC DNA]</scope>
</reference>
<evidence type="ECO:0000313" key="3">
    <source>
        <dbReference type="EMBL" id="CAL4065663.1"/>
    </source>
</evidence>
<dbReference type="InterPro" id="IPR036111">
    <property type="entry name" value="Mal/L-sulfo/L-lacto_DH-like_sf"/>
</dbReference>
<dbReference type="PANTHER" id="PTHR11091:SF0">
    <property type="entry name" value="MALATE DEHYDROGENASE"/>
    <property type="match status" value="1"/>
</dbReference>
<keyword evidence="4" id="KW-1185">Reference proteome</keyword>
<evidence type="ECO:0008006" key="5">
    <source>
        <dbReference type="Google" id="ProtNLM"/>
    </source>
</evidence>
<gene>
    <name evidence="3" type="ORF">MNOR_LOCUS4952</name>
</gene>
<dbReference type="Gene3D" id="3.30.1370.60">
    <property type="entry name" value="Hypothetical oxidoreductase yiak, domain 2"/>
    <property type="match status" value="1"/>
</dbReference>
<proteinExistence type="inferred from homology"/>
<organism evidence="3 4">
    <name type="scientific">Meganyctiphanes norvegica</name>
    <name type="common">Northern krill</name>
    <name type="synonym">Thysanopoda norvegica</name>
    <dbReference type="NCBI Taxonomy" id="48144"/>
    <lineage>
        <taxon>Eukaryota</taxon>
        <taxon>Metazoa</taxon>
        <taxon>Ecdysozoa</taxon>
        <taxon>Arthropoda</taxon>
        <taxon>Crustacea</taxon>
        <taxon>Multicrustacea</taxon>
        <taxon>Malacostraca</taxon>
        <taxon>Eumalacostraca</taxon>
        <taxon>Eucarida</taxon>
        <taxon>Euphausiacea</taxon>
        <taxon>Euphausiidae</taxon>
        <taxon>Meganyctiphanes</taxon>
    </lineage>
</organism>
<dbReference type="Pfam" id="PF02615">
    <property type="entry name" value="Ldh_2"/>
    <property type="match status" value="1"/>
</dbReference>
<dbReference type="AlphaFoldDB" id="A0AAV2PVR9"/>
<name>A0AAV2PVR9_MEGNR</name>
<dbReference type="InterPro" id="IPR043143">
    <property type="entry name" value="Mal/L-sulf/L-lact_DH-like_NADP"/>
</dbReference>
<keyword evidence="2" id="KW-0560">Oxidoreductase</keyword>
<dbReference type="PANTHER" id="PTHR11091">
    <property type="entry name" value="OXIDOREDUCTASE-RELATED"/>
    <property type="match status" value="1"/>
</dbReference>
<comment type="caution">
    <text evidence="3">The sequence shown here is derived from an EMBL/GenBank/DDBJ whole genome shotgun (WGS) entry which is preliminary data.</text>
</comment>
<evidence type="ECO:0000256" key="1">
    <source>
        <dbReference type="ARBA" id="ARBA00006056"/>
    </source>
</evidence>
<dbReference type="GO" id="GO:0016491">
    <property type="term" value="F:oxidoreductase activity"/>
    <property type="evidence" value="ECO:0007669"/>
    <property type="project" value="UniProtKB-KW"/>
</dbReference>
<dbReference type="SUPFAM" id="SSF89733">
    <property type="entry name" value="L-sulfolactate dehydrogenase-like"/>
    <property type="match status" value="1"/>
</dbReference>
<sequence>MAAYSSLEGKANFTPPDNLPTKIPCGEVTRYIVDCLTATGAPLHGAHALAEVLVAADTRGHYSHGLNRLEMYVNDLKRGLCDGAATPTIEKESVSTALVQGNNGLGPVVGKFCMNLAIEKARETGIGWVAARGSNHYGIAGYYAMMASSQGLMGMSFTNTSPIVAPTRAKAGVLGTNPICLAAPGRTIDDPFVLDMATCTAAAGKIEIQNRKGEPLPDGWAMGTDGKVTTDPKEAMKASALLPLGGDELHSGYKGYGLAMMVEVFCGIMAGSHFGPNIRKWFQTEEPADLGHAFVAIDQSFFAPGFEGRMGDLMDHCRNMEPVDPEKPVLVAGDPERSCEERIRREGGVTYLAQQMNESWKLAKLLGVEPMKGL</sequence>
<accession>A0AAV2PVR9</accession>
<evidence type="ECO:0000256" key="2">
    <source>
        <dbReference type="ARBA" id="ARBA00023002"/>
    </source>
</evidence>
<evidence type="ECO:0000313" key="4">
    <source>
        <dbReference type="Proteomes" id="UP001497623"/>
    </source>
</evidence>